<accession>A0A7X0X478</accession>
<dbReference type="RefSeq" id="WP_185384119.1">
    <property type="nucleotide sequence ID" value="NZ_JAARRG010000013.1"/>
</dbReference>
<evidence type="ECO:0000313" key="1">
    <source>
        <dbReference type="EMBL" id="MBC1487229.1"/>
    </source>
</evidence>
<proteinExistence type="predicted"/>
<protein>
    <recommendedName>
        <fullName evidence="3">SMI1/KNR4 family protein</fullName>
    </recommendedName>
</protein>
<dbReference type="Proteomes" id="UP000523362">
    <property type="component" value="Unassembled WGS sequence"/>
</dbReference>
<gene>
    <name evidence="1" type="ORF">HB897_13415</name>
</gene>
<evidence type="ECO:0000313" key="2">
    <source>
        <dbReference type="Proteomes" id="UP000523362"/>
    </source>
</evidence>
<dbReference type="AlphaFoldDB" id="A0A7X0X478"/>
<name>A0A7X0X478_LISSE</name>
<dbReference type="EMBL" id="JAARRG010000013">
    <property type="protein sequence ID" value="MBC1487229.1"/>
    <property type="molecule type" value="Genomic_DNA"/>
</dbReference>
<sequence>MAIMNTISKLKQVMIEFDRPIPSRASVSEIEKFKKWAVEKFGEKVPWEKYIPFLEEVWV</sequence>
<organism evidence="1 2">
    <name type="scientific">Listeria seeligeri</name>
    <dbReference type="NCBI Taxonomy" id="1640"/>
    <lineage>
        <taxon>Bacteria</taxon>
        <taxon>Bacillati</taxon>
        <taxon>Bacillota</taxon>
        <taxon>Bacilli</taxon>
        <taxon>Bacillales</taxon>
        <taxon>Listeriaceae</taxon>
        <taxon>Listeria</taxon>
    </lineage>
</organism>
<reference evidence="1 2" key="1">
    <citation type="submission" date="2020-03" db="EMBL/GenBank/DDBJ databases">
        <title>Soil Listeria distribution.</title>
        <authorList>
            <person name="Liao J."/>
            <person name="Wiedmann M."/>
        </authorList>
    </citation>
    <scope>NUCLEOTIDE SEQUENCE [LARGE SCALE GENOMIC DNA]</scope>
    <source>
        <strain evidence="1 2">FSL L7-1560</strain>
    </source>
</reference>
<comment type="caution">
    <text evidence="1">The sequence shown here is derived from an EMBL/GenBank/DDBJ whole genome shotgun (WGS) entry which is preliminary data.</text>
</comment>
<evidence type="ECO:0008006" key="3">
    <source>
        <dbReference type="Google" id="ProtNLM"/>
    </source>
</evidence>